<dbReference type="InterPro" id="IPR011545">
    <property type="entry name" value="DEAD/DEAH_box_helicase_dom"/>
</dbReference>
<dbReference type="Proteomes" id="UP000682403">
    <property type="component" value="Unassembled WGS sequence"/>
</dbReference>
<dbReference type="Pfam" id="PF00271">
    <property type="entry name" value="Helicase_C"/>
    <property type="match status" value="1"/>
</dbReference>
<evidence type="ECO:0000256" key="5">
    <source>
        <dbReference type="ARBA" id="ARBA00023125"/>
    </source>
</evidence>
<dbReference type="SUPFAM" id="SSF52540">
    <property type="entry name" value="P-loop containing nucleoside triphosphate hydrolases"/>
    <property type="match status" value="1"/>
</dbReference>
<keyword evidence="12" id="KW-1185">Reference proteome</keyword>
<keyword evidence="3 11" id="KW-0347">Helicase</keyword>
<evidence type="ECO:0000259" key="9">
    <source>
        <dbReference type="PROSITE" id="PS51192"/>
    </source>
</evidence>
<keyword evidence="5" id="KW-0238">DNA-binding</keyword>
<dbReference type="SMART" id="SM00490">
    <property type="entry name" value="HELICc"/>
    <property type="match status" value="1"/>
</dbReference>
<dbReference type="PANTHER" id="PTHR13710">
    <property type="entry name" value="DNA HELICASE RECQ FAMILY MEMBER"/>
    <property type="match status" value="1"/>
</dbReference>
<reference evidence="11 12" key="1">
    <citation type="submission" date="2021-04" db="EMBL/GenBank/DDBJ databases">
        <title>Metabacillus sp. strain KIGAM252 whole genome sequence.</title>
        <authorList>
            <person name="Seo M.-J."/>
            <person name="Cho E.-S."/>
            <person name="Hwang C.Y."/>
            <person name="Yoon D.J."/>
        </authorList>
    </citation>
    <scope>NUCLEOTIDE SEQUENCE [LARGE SCALE GENOMIC DNA]</scope>
    <source>
        <strain evidence="11 12">KIGAM252</strain>
    </source>
</reference>
<dbReference type="PROSITE" id="PS51194">
    <property type="entry name" value="HELICASE_CTER"/>
    <property type="match status" value="1"/>
</dbReference>
<keyword evidence="4" id="KW-0067">ATP-binding</keyword>
<comment type="caution">
    <text evidence="11">The sequence shown here is derived from an EMBL/GenBank/DDBJ whole genome shotgun (WGS) entry which is preliminary data.</text>
</comment>
<dbReference type="InterPro" id="IPR014001">
    <property type="entry name" value="Helicase_ATP-bd"/>
</dbReference>
<dbReference type="NCBIfam" id="TIGR00614">
    <property type="entry name" value="recQ_fam"/>
    <property type="match status" value="1"/>
</dbReference>
<dbReference type="InterPro" id="IPR002464">
    <property type="entry name" value="DNA/RNA_helicase_DEAH_CS"/>
</dbReference>
<evidence type="ECO:0000259" key="8">
    <source>
        <dbReference type="PROSITE" id="PS50206"/>
    </source>
</evidence>
<dbReference type="GO" id="GO:0004386">
    <property type="term" value="F:helicase activity"/>
    <property type="evidence" value="ECO:0007669"/>
    <property type="project" value="UniProtKB-KW"/>
</dbReference>
<dbReference type="CDD" id="cd17920">
    <property type="entry name" value="DEXHc_RecQ"/>
    <property type="match status" value="1"/>
</dbReference>
<dbReference type="Pfam" id="PF00270">
    <property type="entry name" value="DEAD"/>
    <property type="match status" value="1"/>
</dbReference>
<feature type="domain" description="Helicase C-terminal" evidence="10">
    <location>
        <begin position="219"/>
        <end position="372"/>
    </location>
</feature>
<keyword evidence="2" id="KW-0378">Hydrolase</keyword>
<feature type="domain" description="Rhodanese" evidence="8">
    <location>
        <begin position="219"/>
        <end position="265"/>
    </location>
</feature>
<dbReference type="RefSeq" id="WP_211558838.1">
    <property type="nucleotide sequence ID" value="NZ_JAGVRK010000001.1"/>
</dbReference>
<evidence type="ECO:0000313" key="11">
    <source>
        <dbReference type="EMBL" id="MBS2969446.1"/>
    </source>
</evidence>
<organism evidence="11 12">
    <name type="scientific">Metabacillus flavus</name>
    <dbReference type="NCBI Taxonomy" id="2823519"/>
    <lineage>
        <taxon>Bacteria</taxon>
        <taxon>Bacillati</taxon>
        <taxon>Bacillota</taxon>
        <taxon>Bacilli</taxon>
        <taxon>Bacillales</taxon>
        <taxon>Bacillaceae</taxon>
        <taxon>Metabacillus</taxon>
    </lineage>
</organism>
<keyword evidence="1" id="KW-0547">Nucleotide-binding</keyword>
<dbReference type="InterPro" id="IPR004589">
    <property type="entry name" value="DNA_helicase_ATP-dep_RecQ"/>
</dbReference>
<evidence type="ECO:0000256" key="1">
    <source>
        <dbReference type="ARBA" id="ARBA00022741"/>
    </source>
</evidence>
<dbReference type="PROSITE" id="PS51192">
    <property type="entry name" value="HELICASE_ATP_BIND_1"/>
    <property type="match status" value="1"/>
</dbReference>
<dbReference type="InterPro" id="IPR027417">
    <property type="entry name" value="P-loop_NTPase"/>
</dbReference>
<dbReference type="PROSITE" id="PS00690">
    <property type="entry name" value="DEAH_ATP_HELICASE"/>
    <property type="match status" value="1"/>
</dbReference>
<evidence type="ECO:0000256" key="7">
    <source>
        <dbReference type="ARBA" id="ARBA00044550"/>
    </source>
</evidence>
<sequence>MENLSGVLKKHFGFDSFREGQKEIVEDLVNGRDAIAMLPTGGGKSLCYQLPGYILKGTAVIISPLVALMEDQVAQLKMNGEKRAIALNSFLSFDEKKSALFHLSEYRFIFLSPESLMHERVLDALKRIHISLFVVDEAHCISQWGHDFRPDYSLIGHARRKLNKAPCLAMTATATEEVLKDIQSSLYMTEPILHVYSVNRPNISIMVKEARGLEDKLSQLSELVSRLEGPGLIYCAGRQWTEKTVSYLKETGRKRIAFYHGGLENEQRMLIQQQFINGQLDLVCCTNAFGMGVNKNDIRYVIHFHMPARMDAYMQEIGRAGRDGLPAIAITLYDPEDVQLPLFMIEKEFPVRDELQAYLSSIEIDPSFKLEIEETHERFILHHAEKLKSKDWNEKTDQIWKIIQERQQNKTEKLWNMVKWYSTETCRRSGILAHFGEKSDSPSFTRFCCDYCGMELAPYYGQTKASLGYEAAEGWKNELKLMFKVSEPIVQKTK</sequence>
<evidence type="ECO:0000256" key="2">
    <source>
        <dbReference type="ARBA" id="ARBA00022801"/>
    </source>
</evidence>
<dbReference type="Pfam" id="PF16124">
    <property type="entry name" value="RecQ_Zn_bind"/>
    <property type="match status" value="1"/>
</dbReference>
<evidence type="ECO:0000256" key="4">
    <source>
        <dbReference type="ARBA" id="ARBA00022840"/>
    </source>
</evidence>
<protein>
    <recommendedName>
        <fullName evidence="6">ATP-dependent DNA helicase RecQ</fullName>
    </recommendedName>
    <alternativeName>
        <fullName evidence="7">DNA 3'-5' helicase RecQ</fullName>
    </alternativeName>
</protein>
<dbReference type="Gene3D" id="3.40.50.300">
    <property type="entry name" value="P-loop containing nucleotide triphosphate hydrolases"/>
    <property type="match status" value="2"/>
</dbReference>
<dbReference type="PROSITE" id="PS50206">
    <property type="entry name" value="RHODANESE_3"/>
    <property type="match status" value="1"/>
</dbReference>
<proteinExistence type="predicted"/>
<accession>A0ABS5LFE7</accession>
<dbReference type="SMART" id="SM00487">
    <property type="entry name" value="DEXDc"/>
    <property type="match status" value="1"/>
</dbReference>
<name>A0ABS5LFE7_9BACI</name>
<evidence type="ECO:0000256" key="6">
    <source>
        <dbReference type="ARBA" id="ARBA00044535"/>
    </source>
</evidence>
<evidence type="ECO:0000256" key="3">
    <source>
        <dbReference type="ARBA" id="ARBA00022806"/>
    </source>
</evidence>
<dbReference type="InterPro" id="IPR032284">
    <property type="entry name" value="RecQ_Zn-bd"/>
</dbReference>
<dbReference type="InterPro" id="IPR001763">
    <property type="entry name" value="Rhodanese-like_dom"/>
</dbReference>
<dbReference type="InterPro" id="IPR001650">
    <property type="entry name" value="Helicase_C-like"/>
</dbReference>
<evidence type="ECO:0000259" key="10">
    <source>
        <dbReference type="PROSITE" id="PS51194"/>
    </source>
</evidence>
<dbReference type="PANTHER" id="PTHR13710:SF84">
    <property type="entry name" value="ATP-DEPENDENT DNA HELICASE RECS-RELATED"/>
    <property type="match status" value="1"/>
</dbReference>
<evidence type="ECO:0000313" key="12">
    <source>
        <dbReference type="Proteomes" id="UP000682403"/>
    </source>
</evidence>
<feature type="domain" description="Helicase ATP-binding" evidence="9">
    <location>
        <begin position="25"/>
        <end position="192"/>
    </location>
</feature>
<dbReference type="EMBL" id="JAGVRK010000001">
    <property type="protein sequence ID" value="MBS2969446.1"/>
    <property type="molecule type" value="Genomic_DNA"/>
</dbReference>
<gene>
    <name evidence="11" type="ORF">J9317_11795</name>
</gene>